<name>A0A699XGI4_TANCI</name>
<comment type="caution">
    <text evidence="1">The sequence shown here is derived from an EMBL/GenBank/DDBJ whole genome shotgun (WGS) entry which is preliminary data.</text>
</comment>
<dbReference type="EMBL" id="BKCJ011857208">
    <property type="protein sequence ID" value="GFD58767.1"/>
    <property type="molecule type" value="Genomic_DNA"/>
</dbReference>
<proteinExistence type="predicted"/>
<reference evidence="1" key="1">
    <citation type="journal article" date="2019" name="Sci. Rep.">
        <title>Draft genome of Tanacetum cinerariifolium, the natural source of mosquito coil.</title>
        <authorList>
            <person name="Yamashiro T."/>
            <person name="Shiraishi A."/>
            <person name="Satake H."/>
            <person name="Nakayama K."/>
        </authorList>
    </citation>
    <scope>NUCLEOTIDE SEQUENCE</scope>
</reference>
<gene>
    <name evidence="1" type="ORF">Tci_930736</name>
</gene>
<accession>A0A699XGI4</accession>
<dbReference type="AlphaFoldDB" id="A0A699XGI4"/>
<protein>
    <submittedName>
        <fullName evidence="1">Uncharacterized protein</fullName>
    </submittedName>
</protein>
<sequence>MRAIPAVRLHSGQVVERAGVAHVPEFPRCRQAACLEGRLEDRDIECRTVAPRILSLLRQEPVDEGAQDVLQRRCVDAERCGARL</sequence>
<feature type="non-terminal residue" evidence="1">
    <location>
        <position position="84"/>
    </location>
</feature>
<organism evidence="1">
    <name type="scientific">Tanacetum cinerariifolium</name>
    <name type="common">Dalmatian daisy</name>
    <name type="synonym">Chrysanthemum cinerariifolium</name>
    <dbReference type="NCBI Taxonomy" id="118510"/>
    <lineage>
        <taxon>Eukaryota</taxon>
        <taxon>Viridiplantae</taxon>
        <taxon>Streptophyta</taxon>
        <taxon>Embryophyta</taxon>
        <taxon>Tracheophyta</taxon>
        <taxon>Spermatophyta</taxon>
        <taxon>Magnoliopsida</taxon>
        <taxon>eudicotyledons</taxon>
        <taxon>Gunneridae</taxon>
        <taxon>Pentapetalae</taxon>
        <taxon>asterids</taxon>
        <taxon>campanulids</taxon>
        <taxon>Asterales</taxon>
        <taxon>Asteraceae</taxon>
        <taxon>Asteroideae</taxon>
        <taxon>Anthemideae</taxon>
        <taxon>Anthemidinae</taxon>
        <taxon>Tanacetum</taxon>
    </lineage>
</organism>
<evidence type="ECO:0000313" key="1">
    <source>
        <dbReference type="EMBL" id="GFD58767.1"/>
    </source>
</evidence>